<keyword evidence="3" id="KW-0690">Ribosome biogenesis</keyword>
<dbReference type="GO" id="GO:0042273">
    <property type="term" value="P:ribosomal large subunit biogenesis"/>
    <property type="evidence" value="ECO:0007669"/>
    <property type="project" value="TreeGrafter"/>
</dbReference>
<dbReference type="Pfam" id="PF12756">
    <property type="entry name" value="zf-C2H2_2"/>
    <property type="match status" value="1"/>
</dbReference>
<evidence type="ECO:0000256" key="6">
    <source>
        <dbReference type="ARBA" id="ARBA00022833"/>
    </source>
</evidence>
<evidence type="ECO:0000313" key="12">
    <source>
        <dbReference type="Proteomes" id="UP000695562"/>
    </source>
</evidence>
<organism evidence="11 12">
    <name type="scientific">Polysphondylium violaceum</name>
    <dbReference type="NCBI Taxonomy" id="133409"/>
    <lineage>
        <taxon>Eukaryota</taxon>
        <taxon>Amoebozoa</taxon>
        <taxon>Evosea</taxon>
        <taxon>Eumycetozoa</taxon>
        <taxon>Dictyostelia</taxon>
        <taxon>Dictyosteliales</taxon>
        <taxon>Dictyosteliaceae</taxon>
        <taxon>Polysphondylium</taxon>
    </lineage>
</organism>
<dbReference type="GO" id="GO:0008270">
    <property type="term" value="F:zinc ion binding"/>
    <property type="evidence" value="ECO:0007669"/>
    <property type="project" value="UniProtKB-KW"/>
</dbReference>
<dbReference type="PROSITE" id="PS00028">
    <property type="entry name" value="ZINC_FINGER_C2H2_1"/>
    <property type="match status" value="2"/>
</dbReference>
<feature type="region of interest" description="Disordered" evidence="9">
    <location>
        <begin position="89"/>
        <end position="119"/>
    </location>
</feature>
<dbReference type="Proteomes" id="UP000695562">
    <property type="component" value="Unassembled WGS sequence"/>
</dbReference>
<proteinExistence type="inferred from homology"/>
<dbReference type="GO" id="GO:0003676">
    <property type="term" value="F:nucleic acid binding"/>
    <property type="evidence" value="ECO:0007669"/>
    <property type="project" value="InterPro"/>
</dbReference>
<evidence type="ECO:0000256" key="2">
    <source>
        <dbReference type="ARBA" id="ARBA00022490"/>
    </source>
</evidence>
<evidence type="ECO:0000256" key="8">
    <source>
        <dbReference type="PROSITE-ProRule" id="PRU00042"/>
    </source>
</evidence>
<dbReference type="GO" id="GO:0005737">
    <property type="term" value="C:cytoplasm"/>
    <property type="evidence" value="ECO:0007669"/>
    <property type="project" value="UniProtKB-SubCell"/>
</dbReference>
<keyword evidence="5" id="KW-0677">Repeat</keyword>
<evidence type="ECO:0000256" key="4">
    <source>
        <dbReference type="ARBA" id="ARBA00022723"/>
    </source>
</evidence>
<evidence type="ECO:0000259" key="10">
    <source>
        <dbReference type="PROSITE" id="PS50157"/>
    </source>
</evidence>
<keyword evidence="6" id="KW-0862">Zinc</keyword>
<keyword evidence="8" id="KW-0863">Zinc-finger</keyword>
<dbReference type="SMART" id="SM00355">
    <property type="entry name" value="ZnF_C2H2"/>
    <property type="match status" value="4"/>
</dbReference>
<protein>
    <recommendedName>
        <fullName evidence="10">C2H2-type domain-containing protein</fullName>
    </recommendedName>
</protein>
<dbReference type="InterPro" id="IPR036236">
    <property type="entry name" value="Znf_C2H2_sf"/>
</dbReference>
<dbReference type="InterPro" id="IPR003604">
    <property type="entry name" value="Matrin/U1-like-C_Znf_C2H2"/>
</dbReference>
<sequence length="354" mass="40724">MSTTTTTEVFTCISCRVQFDNSDDQREHYRSELHKFNLKRKVFDLPPVTEAVFKSKVEAVQAAESKQKVPTSFDCKICDKSFASEGPYNQHLQSKKHKENVAAGVPEKIRNRKPKEEKKLPETLEEAEAMMEEKIKNAVKLPIEACLFCNHSSDTVESNVEHMAKAHSFFIPDLEYLIDLPGLLRYLSDKVAIGNICLYCNGKGRALTSKDATQTHMRDLGHCKLNYDNDADQEEYVEYYDFTPAFAGSTSDELTLFKPDIVLSDAHELTFPDGTTIGHRDFAIYYKQKYTPANKRQEWLRGIVGQYKALGYKETPQTTMELDKKQRMRKNILELKVGMKKNTQRYYKNQLLVQ</sequence>
<dbReference type="GO" id="GO:0030687">
    <property type="term" value="C:preribosome, large subunit precursor"/>
    <property type="evidence" value="ECO:0007669"/>
    <property type="project" value="TreeGrafter"/>
</dbReference>
<evidence type="ECO:0000313" key="11">
    <source>
        <dbReference type="EMBL" id="KAF2076989.1"/>
    </source>
</evidence>
<evidence type="ECO:0000256" key="1">
    <source>
        <dbReference type="ARBA" id="ARBA00004496"/>
    </source>
</evidence>
<accession>A0A8J4Q2T6</accession>
<keyword evidence="4" id="KW-0479">Metal-binding</keyword>
<dbReference type="InterPro" id="IPR041661">
    <property type="entry name" value="ZN622/Rei1/Reh1_Znf-C2H2"/>
</dbReference>
<dbReference type="Gene3D" id="3.30.160.60">
    <property type="entry name" value="Classic Zinc Finger"/>
    <property type="match status" value="1"/>
</dbReference>
<dbReference type="InterPro" id="IPR040025">
    <property type="entry name" value="Znf622/Rei1/Reh1"/>
</dbReference>
<dbReference type="Pfam" id="PF12874">
    <property type="entry name" value="zf-met"/>
    <property type="match status" value="1"/>
</dbReference>
<dbReference type="AlphaFoldDB" id="A0A8J4Q2T6"/>
<keyword evidence="12" id="KW-1185">Reference proteome</keyword>
<dbReference type="InterPro" id="IPR013087">
    <property type="entry name" value="Znf_C2H2_type"/>
</dbReference>
<name>A0A8J4Q2T6_9MYCE</name>
<evidence type="ECO:0000256" key="7">
    <source>
        <dbReference type="ARBA" id="ARBA00034126"/>
    </source>
</evidence>
<feature type="domain" description="C2H2-type" evidence="10">
    <location>
        <begin position="73"/>
        <end position="102"/>
    </location>
</feature>
<evidence type="ECO:0000256" key="3">
    <source>
        <dbReference type="ARBA" id="ARBA00022517"/>
    </source>
</evidence>
<evidence type="ECO:0000256" key="5">
    <source>
        <dbReference type="ARBA" id="ARBA00022737"/>
    </source>
</evidence>
<dbReference type="OrthoDB" id="19329at2759"/>
<comment type="subcellular location">
    <subcellularLocation>
        <location evidence="1">Cytoplasm</location>
    </subcellularLocation>
</comment>
<dbReference type="SMART" id="SM00451">
    <property type="entry name" value="ZnF_U1"/>
    <property type="match status" value="2"/>
</dbReference>
<evidence type="ECO:0000256" key="9">
    <source>
        <dbReference type="SAM" id="MobiDB-lite"/>
    </source>
</evidence>
<gene>
    <name evidence="11" type="ORF">CYY_001698</name>
</gene>
<dbReference type="SUPFAM" id="SSF57667">
    <property type="entry name" value="beta-beta-alpha zinc fingers"/>
    <property type="match status" value="3"/>
</dbReference>
<dbReference type="PANTHER" id="PTHR13182">
    <property type="entry name" value="ZINC FINGER PROTEIN 622"/>
    <property type="match status" value="1"/>
</dbReference>
<keyword evidence="2" id="KW-0963">Cytoplasm</keyword>
<dbReference type="EMBL" id="AJWJ01000042">
    <property type="protein sequence ID" value="KAF2076989.1"/>
    <property type="molecule type" value="Genomic_DNA"/>
</dbReference>
<comment type="similarity">
    <text evidence="7">Belongs to the REI1 family.</text>
</comment>
<dbReference type="PROSITE" id="PS50157">
    <property type="entry name" value="ZINC_FINGER_C2H2_2"/>
    <property type="match status" value="1"/>
</dbReference>
<dbReference type="PANTHER" id="PTHR13182:SF8">
    <property type="entry name" value="CYTOPLASMIC 60S SUBUNIT BIOGENESIS FACTOR ZNF622"/>
    <property type="match status" value="1"/>
</dbReference>
<reference evidence="11" key="1">
    <citation type="submission" date="2020-01" db="EMBL/GenBank/DDBJ databases">
        <title>Development of genomics and gene disruption for Polysphondylium violaceum indicates a role for the polyketide synthase stlB in stalk morphogenesis.</title>
        <authorList>
            <person name="Narita B."/>
            <person name="Kawabe Y."/>
            <person name="Kin K."/>
            <person name="Saito T."/>
            <person name="Gibbs R."/>
            <person name="Kuspa A."/>
            <person name="Muzny D."/>
            <person name="Queller D."/>
            <person name="Richards S."/>
            <person name="Strassman J."/>
            <person name="Sucgang R."/>
            <person name="Worley K."/>
            <person name="Schaap P."/>
        </authorList>
    </citation>
    <scope>NUCLEOTIDE SEQUENCE</scope>
    <source>
        <strain evidence="11">QSvi11</strain>
    </source>
</reference>
<comment type="caution">
    <text evidence="11">The sequence shown here is derived from an EMBL/GenBank/DDBJ whole genome shotgun (WGS) entry which is preliminary data.</text>
</comment>